<keyword evidence="2" id="KW-1185">Reference proteome</keyword>
<reference evidence="2" key="1">
    <citation type="journal article" date="2022" name="Mol. Ecol. Resour.">
        <title>The genomes of chicory, endive, great burdock and yacon provide insights into Asteraceae palaeo-polyploidization history and plant inulin production.</title>
        <authorList>
            <person name="Fan W."/>
            <person name="Wang S."/>
            <person name="Wang H."/>
            <person name="Wang A."/>
            <person name="Jiang F."/>
            <person name="Liu H."/>
            <person name="Zhao H."/>
            <person name="Xu D."/>
            <person name="Zhang Y."/>
        </authorList>
    </citation>
    <scope>NUCLEOTIDE SEQUENCE [LARGE SCALE GENOMIC DNA]</scope>
    <source>
        <strain evidence="2">cv. Yunnan</strain>
    </source>
</reference>
<comment type="caution">
    <text evidence="1">The sequence shown here is derived from an EMBL/GenBank/DDBJ whole genome shotgun (WGS) entry which is preliminary data.</text>
</comment>
<dbReference type="EMBL" id="CM042031">
    <property type="protein sequence ID" value="KAI3783406.1"/>
    <property type="molecule type" value="Genomic_DNA"/>
</dbReference>
<name>A0ACB9GJZ0_9ASTR</name>
<sequence>MAIERMFGMVTDIQRNMNISQDISWDDLFDYSGFHRDVGGGEGSSGENVQEGGQGRDEDDVDSDDKNGEPKRKDDKDQGCGGGSGAGLEDFDNSDTDGGDDDNEDR</sequence>
<accession>A0ACB9GJZ0</accession>
<organism evidence="1 2">
    <name type="scientific">Smallanthus sonchifolius</name>
    <dbReference type="NCBI Taxonomy" id="185202"/>
    <lineage>
        <taxon>Eukaryota</taxon>
        <taxon>Viridiplantae</taxon>
        <taxon>Streptophyta</taxon>
        <taxon>Embryophyta</taxon>
        <taxon>Tracheophyta</taxon>
        <taxon>Spermatophyta</taxon>
        <taxon>Magnoliopsida</taxon>
        <taxon>eudicotyledons</taxon>
        <taxon>Gunneridae</taxon>
        <taxon>Pentapetalae</taxon>
        <taxon>asterids</taxon>
        <taxon>campanulids</taxon>
        <taxon>Asterales</taxon>
        <taxon>Asteraceae</taxon>
        <taxon>Asteroideae</taxon>
        <taxon>Heliantheae alliance</taxon>
        <taxon>Millerieae</taxon>
        <taxon>Smallanthus</taxon>
    </lineage>
</organism>
<proteinExistence type="predicted"/>
<protein>
    <submittedName>
        <fullName evidence="1">Uncharacterized protein</fullName>
    </submittedName>
</protein>
<evidence type="ECO:0000313" key="2">
    <source>
        <dbReference type="Proteomes" id="UP001056120"/>
    </source>
</evidence>
<dbReference type="Proteomes" id="UP001056120">
    <property type="component" value="Linkage Group LG14"/>
</dbReference>
<evidence type="ECO:0000313" key="1">
    <source>
        <dbReference type="EMBL" id="KAI3783406.1"/>
    </source>
</evidence>
<reference evidence="1 2" key="2">
    <citation type="journal article" date="2022" name="Mol. Ecol. Resour.">
        <title>The genomes of chicory, endive, great burdock and yacon provide insights into Asteraceae paleo-polyploidization history and plant inulin production.</title>
        <authorList>
            <person name="Fan W."/>
            <person name="Wang S."/>
            <person name="Wang H."/>
            <person name="Wang A."/>
            <person name="Jiang F."/>
            <person name="Liu H."/>
            <person name="Zhao H."/>
            <person name="Xu D."/>
            <person name="Zhang Y."/>
        </authorList>
    </citation>
    <scope>NUCLEOTIDE SEQUENCE [LARGE SCALE GENOMIC DNA]</scope>
    <source>
        <strain evidence="2">cv. Yunnan</strain>
        <tissue evidence="1">Leaves</tissue>
    </source>
</reference>
<gene>
    <name evidence="1" type="ORF">L1987_42487</name>
</gene>